<evidence type="ECO:0000313" key="2">
    <source>
        <dbReference type="EMBL" id="PPJ51489.1"/>
    </source>
</evidence>
<dbReference type="AlphaFoldDB" id="A0A2S6BVH8"/>
<evidence type="ECO:0000256" key="1">
    <source>
        <dbReference type="SAM" id="MobiDB-lite"/>
    </source>
</evidence>
<dbReference type="EMBL" id="PNEN01001751">
    <property type="protein sequence ID" value="PPJ51489.1"/>
    <property type="molecule type" value="Genomic_DNA"/>
</dbReference>
<gene>
    <name evidence="2" type="ORF">CBER1_07979</name>
</gene>
<dbReference type="OrthoDB" id="10482894at2759"/>
<dbReference type="Proteomes" id="UP000237631">
    <property type="component" value="Unassembled WGS sequence"/>
</dbReference>
<organism evidence="2 3">
    <name type="scientific">Cercospora berteroae</name>
    <dbReference type="NCBI Taxonomy" id="357750"/>
    <lineage>
        <taxon>Eukaryota</taxon>
        <taxon>Fungi</taxon>
        <taxon>Dikarya</taxon>
        <taxon>Ascomycota</taxon>
        <taxon>Pezizomycotina</taxon>
        <taxon>Dothideomycetes</taxon>
        <taxon>Dothideomycetidae</taxon>
        <taxon>Mycosphaerellales</taxon>
        <taxon>Mycosphaerellaceae</taxon>
        <taxon>Cercospora</taxon>
    </lineage>
</organism>
<comment type="caution">
    <text evidence="2">The sequence shown here is derived from an EMBL/GenBank/DDBJ whole genome shotgun (WGS) entry which is preliminary data.</text>
</comment>
<accession>A0A2S6BVH8</accession>
<reference evidence="3" key="1">
    <citation type="journal article" date="2017" name="bioRxiv">
        <title>Conservation of a gene cluster reveals novel cercosporin biosynthetic mechanisms and extends production to the genus Colletotrichum.</title>
        <authorList>
            <person name="de Jonge R."/>
            <person name="Ebert M.K."/>
            <person name="Huitt-Roehl C.R."/>
            <person name="Pal P."/>
            <person name="Suttle J.C."/>
            <person name="Spanner R.E."/>
            <person name="Neubauer J.D."/>
            <person name="Jurick W.M.II."/>
            <person name="Stott K.A."/>
            <person name="Secor G.A."/>
            <person name="Thomma B.P.H.J."/>
            <person name="Van de Peer Y."/>
            <person name="Townsend C.A."/>
            <person name="Bolton M.D."/>
        </authorList>
    </citation>
    <scope>NUCLEOTIDE SEQUENCE [LARGE SCALE GENOMIC DNA]</scope>
    <source>
        <strain evidence="3">CBS538.71</strain>
    </source>
</reference>
<proteinExistence type="predicted"/>
<name>A0A2S6BVH8_9PEZI</name>
<keyword evidence="3" id="KW-1185">Reference proteome</keyword>
<evidence type="ECO:0000313" key="3">
    <source>
        <dbReference type="Proteomes" id="UP000237631"/>
    </source>
</evidence>
<protein>
    <submittedName>
        <fullName evidence="2">Uncharacterized protein</fullName>
    </submittedName>
</protein>
<feature type="region of interest" description="Disordered" evidence="1">
    <location>
        <begin position="88"/>
        <end position="107"/>
    </location>
</feature>
<sequence>MSSTIQFVNNPNICCLDMPTTTEEEPGTARVQKWLRAISRAGTGGKIGQVWTMLRTWERQAPYDNGHIEIDDKTVVSKIVEQMEELQIPVPQDLTEGPDLEPPPPSRAYQTDLGPAPVPPFMAPIVARAHASANPGPMISRLPLASAYSEPHRPAFQGAPIGTAAA</sequence>